<protein>
    <submittedName>
        <fullName evidence="2">Uncharacterized protein</fullName>
    </submittedName>
</protein>
<comment type="caution">
    <text evidence="2">The sequence shown here is derived from an EMBL/GenBank/DDBJ whole genome shotgun (WGS) entry which is preliminary data.</text>
</comment>
<dbReference type="AlphaFoldDB" id="W9WND2"/>
<dbReference type="EMBL" id="AMGX01000021">
    <property type="protein sequence ID" value="EXJ66176.1"/>
    <property type="molecule type" value="Genomic_DNA"/>
</dbReference>
<dbReference type="Proteomes" id="UP000019471">
    <property type="component" value="Unassembled WGS sequence"/>
</dbReference>
<reference evidence="2 3" key="1">
    <citation type="submission" date="2013-03" db="EMBL/GenBank/DDBJ databases">
        <title>The Genome Sequence of Cladophialophora psammophila CBS 110553.</title>
        <authorList>
            <consortium name="The Broad Institute Genomics Platform"/>
            <person name="Cuomo C."/>
            <person name="de Hoog S."/>
            <person name="Gorbushina A."/>
            <person name="Walker B."/>
            <person name="Young S.K."/>
            <person name="Zeng Q."/>
            <person name="Gargeya S."/>
            <person name="Fitzgerald M."/>
            <person name="Haas B."/>
            <person name="Abouelleil A."/>
            <person name="Allen A.W."/>
            <person name="Alvarado L."/>
            <person name="Arachchi H.M."/>
            <person name="Berlin A.M."/>
            <person name="Chapman S.B."/>
            <person name="Gainer-Dewar J."/>
            <person name="Goldberg J."/>
            <person name="Griggs A."/>
            <person name="Gujja S."/>
            <person name="Hansen M."/>
            <person name="Howarth C."/>
            <person name="Imamovic A."/>
            <person name="Ireland A."/>
            <person name="Larimer J."/>
            <person name="McCowan C."/>
            <person name="Murphy C."/>
            <person name="Pearson M."/>
            <person name="Poon T.W."/>
            <person name="Priest M."/>
            <person name="Roberts A."/>
            <person name="Saif S."/>
            <person name="Shea T."/>
            <person name="Sisk P."/>
            <person name="Sykes S."/>
            <person name="Wortman J."/>
            <person name="Nusbaum C."/>
            <person name="Birren B."/>
        </authorList>
    </citation>
    <scope>NUCLEOTIDE SEQUENCE [LARGE SCALE GENOMIC DNA]</scope>
    <source>
        <strain evidence="2 3">CBS 110553</strain>
    </source>
</reference>
<sequence>MPGTKTAADPEETMSGGRDRSRETPLTDGKSGADPKRSRRVIETAIATGTGTGNVSVNENETEVDGTEMSTATAGESGAEVATGIEILKVMATPLKIFSCAHTTQITDLNAHIDAPDHVHQPGIVVAILYAHAPLFDEVITIGPGLGTGTSPTMKGQEHRNR</sequence>
<feature type="compositionally biased region" description="Basic and acidic residues" evidence="1">
    <location>
        <begin position="17"/>
        <end position="42"/>
    </location>
</feature>
<name>W9WND2_9EURO</name>
<dbReference type="HOGENOM" id="CLU_1635219_0_0_1"/>
<evidence type="ECO:0000256" key="1">
    <source>
        <dbReference type="SAM" id="MobiDB-lite"/>
    </source>
</evidence>
<evidence type="ECO:0000313" key="2">
    <source>
        <dbReference type="EMBL" id="EXJ66176.1"/>
    </source>
</evidence>
<feature type="region of interest" description="Disordered" evidence="1">
    <location>
        <begin position="1"/>
        <end position="77"/>
    </location>
</feature>
<evidence type="ECO:0000313" key="3">
    <source>
        <dbReference type="Proteomes" id="UP000019471"/>
    </source>
</evidence>
<organism evidence="2 3">
    <name type="scientific">Cladophialophora psammophila CBS 110553</name>
    <dbReference type="NCBI Taxonomy" id="1182543"/>
    <lineage>
        <taxon>Eukaryota</taxon>
        <taxon>Fungi</taxon>
        <taxon>Dikarya</taxon>
        <taxon>Ascomycota</taxon>
        <taxon>Pezizomycotina</taxon>
        <taxon>Eurotiomycetes</taxon>
        <taxon>Chaetothyriomycetidae</taxon>
        <taxon>Chaetothyriales</taxon>
        <taxon>Herpotrichiellaceae</taxon>
        <taxon>Cladophialophora</taxon>
    </lineage>
</organism>
<keyword evidence="3" id="KW-1185">Reference proteome</keyword>
<dbReference type="GeneID" id="19195483"/>
<proteinExistence type="predicted"/>
<accession>W9WND2</accession>
<dbReference type="RefSeq" id="XP_007749556.1">
    <property type="nucleotide sequence ID" value="XM_007751366.1"/>
</dbReference>
<gene>
    <name evidence="2" type="ORF">A1O5_10792</name>
</gene>